<organism evidence="4 5">
    <name type="scientific">Methylobacterium aquaticum</name>
    <dbReference type="NCBI Taxonomy" id="270351"/>
    <lineage>
        <taxon>Bacteria</taxon>
        <taxon>Pseudomonadati</taxon>
        <taxon>Pseudomonadota</taxon>
        <taxon>Alphaproteobacteria</taxon>
        <taxon>Hyphomicrobiales</taxon>
        <taxon>Methylobacteriaceae</taxon>
        <taxon>Methylobacterium</taxon>
    </lineage>
</organism>
<dbReference type="RefSeq" id="WP_048463990.1">
    <property type="nucleotide sequence ID" value="NZ_LABX01000086.1"/>
</dbReference>
<protein>
    <recommendedName>
        <fullName evidence="3">Caspase family p20 domain-containing protein</fullName>
    </recommendedName>
</protein>
<dbReference type="InterPro" id="IPR011990">
    <property type="entry name" value="TPR-like_helical_dom_sf"/>
</dbReference>
<dbReference type="Proteomes" id="UP000035929">
    <property type="component" value="Unassembled WGS sequence"/>
</dbReference>
<evidence type="ECO:0000259" key="3">
    <source>
        <dbReference type="PROSITE" id="PS50208"/>
    </source>
</evidence>
<proteinExistence type="predicted"/>
<evidence type="ECO:0000256" key="2">
    <source>
        <dbReference type="SAM" id="Phobius"/>
    </source>
</evidence>
<dbReference type="PANTHER" id="PTHR22576:SF37">
    <property type="entry name" value="MUCOSA-ASSOCIATED LYMPHOID TISSUE LYMPHOMA TRANSLOCATION PROTEIN 1"/>
    <property type="match status" value="1"/>
</dbReference>
<sequence length="936" mass="100289">MRHRRFDLPGSSTVPTRRADPPAIRPEAFVEAETRLALVMGNGRYRDMPLANPIRDAEDIAWGLEGLGFSVRLLKDAALAPMQEALVAFADAVDEAGPEAVAVVYYAGHGVQMEGTNFLIPVSAEITAARHLATRALPLETLARELGRRSRKATVIVLDACRDRLVGDESQDVSATQGMVRSRLPRPTQLVYSTAAMASAQDGWGGHSPFALALMEEMPSLLVPGTRIQDVFDTVAAKVSLWTGEAQTVAVYREGVLPPLTLTAEDEARRQAWSRRPYRLGRRQIARRAAAAAAILALLTAVVLWISAYPETRTGLMLRAGLLDRTQYDFACAPPWDETSDRYGLTRRDWCLSLSNDAIVGRVTAAGLWQRAVEPGFAEGDPKALALKAMAADEQGRAPGHDEAARARLLAEAGALARRAAATDLPRGRLLGWMLGDRLAGLDFNLGALLADLDMAGARGVLLAKLLRQSTARNVAGMTGSAHGADPTAGVEAALVEADALDPSGETAYGAAQLYRSGSAFTGGAVQIPRYRAWLRRAARAGVPAAAAEWLVRAQSDPDLRLSASERRDLMAVAAKADDPPGLYWQAMLRVERDGLDAAAALGAEPTATLLRRSAEAGYPDAIQLFIEAALRPGAGRSPDMAEAVTWLRRAVAAGNRRAAERLATLLAYGAHGSDGAVLVSPDPAAARDLVERPEWRDEPWALGLLADLLRYGPIPGRDPARAFALWRFIEQRMPDPRVALRARTELDRAWTETSLAQGAAADHAFASGAADAPVTVTAFVAADCLGCRRFLYDVLRPTIAVFAPAKVRFEVRPVWRDDDPGALEAALVAACAARPEDRFRLFVALTNAQADWVHLTTTPERLAAFGRAIAGLSGAPDDPARCVADEAARVSLTRQRDAVRALPIAVTPMVFVGGAAGDTEQAEPLRRLIASQLPP</sequence>
<keyword evidence="2" id="KW-0812">Transmembrane</keyword>
<dbReference type="Gene3D" id="3.40.50.1460">
    <property type="match status" value="1"/>
</dbReference>
<dbReference type="InterPro" id="IPR052039">
    <property type="entry name" value="Caspase-related_regulators"/>
</dbReference>
<dbReference type="SUPFAM" id="SSF52833">
    <property type="entry name" value="Thioredoxin-like"/>
    <property type="match status" value="1"/>
</dbReference>
<dbReference type="GO" id="GO:0006508">
    <property type="term" value="P:proteolysis"/>
    <property type="evidence" value="ECO:0007669"/>
    <property type="project" value="InterPro"/>
</dbReference>
<dbReference type="PATRIC" id="fig|270351.6.peg.7327"/>
<dbReference type="InterPro" id="IPR029030">
    <property type="entry name" value="Caspase-like_dom_sf"/>
</dbReference>
<feature type="domain" description="Caspase family p20" evidence="3">
    <location>
        <begin position="33"/>
        <end position="162"/>
    </location>
</feature>
<dbReference type="EMBL" id="LABX01000086">
    <property type="protein sequence ID" value="KMO35555.1"/>
    <property type="molecule type" value="Genomic_DNA"/>
</dbReference>
<dbReference type="InterPro" id="IPR036249">
    <property type="entry name" value="Thioredoxin-like_sf"/>
</dbReference>
<comment type="caution">
    <text evidence="4">The sequence shown here is derived from an EMBL/GenBank/DDBJ whole genome shotgun (WGS) entry which is preliminary data.</text>
</comment>
<dbReference type="Pfam" id="PF13462">
    <property type="entry name" value="Thioredoxin_4"/>
    <property type="match status" value="1"/>
</dbReference>
<evidence type="ECO:0000313" key="5">
    <source>
        <dbReference type="Proteomes" id="UP000035929"/>
    </source>
</evidence>
<dbReference type="SUPFAM" id="SSF81901">
    <property type="entry name" value="HCP-like"/>
    <property type="match status" value="1"/>
</dbReference>
<dbReference type="SUPFAM" id="SSF52129">
    <property type="entry name" value="Caspase-like"/>
    <property type="match status" value="1"/>
</dbReference>
<dbReference type="GO" id="GO:0004197">
    <property type="term" value="F:cysteine-type endopeptidase activity"/>
    <property type="evidence" value="ECO:0007669"/>
    <property type="project" value="InterPro"/>
</dbReference>
<dbReference type="AlphaFoldDB" id="A0A0J6SJX0"/>
<dbReference type="InterPro" id="IPR012336">
    <property type="entry name" value="Thioredoxin-like_fold"/>
</dbReference>
<dbReference type="Gene3D" id="3.40.30.10">
    <property type="entry name" value="Glutaredoxin"/>
    <property type="match status" value="1"/>
</dbReference>
<dbReference type="Gene3D" id="1.25.40.10">
    <property type="entry name" value="Tetratricopeptide repeat domain"/>
    <property type="match status" value="1"/>
</dbReference>
<dbReference type="InterPro" id="IPR011600">
    <property type="entry name" value="Pept_C14_caspase"/>
</dbReference>
<name>A0A0J6SJX0_9HYPH</name>
<dbReference type="InterPro" id="IPR001309">
    <property type="entry name" value="Pept_C14_p20"/>
</dbReference>
<dbReference type="PROSITE" id="PS50208">
    <property type="entry name" value="CASPASE_P20"/>
    <property type="match status" value="1"/>
</dbReference>
<evidence type="ECO:0000256" key="1">
    <source>
        <dbReference type="SAM" id="MobiDB-lite"/>
    </source>
</evidence>
<reference evidence="4 5" key="1">
    <citation type="submission" date="2015-03" db="EMBL/GenBank/DDBJ databases">
        <title>Genome sequencing of Methylobacterium aquaticum DSM16371 type strain.</title>
        <authorList>
            <person name="Chaudhry V."/>
            <person name="Patil P.B."/>
        </authorList>
    </citation>
    <scope>NUCLEOTIDE SEQUENCE [LARGE SCALE GENOMIC DNA]</scope>
    <source>
        <strain evidence="4 5">DSM 16371</strain>
    </source>
</reference>
<keyword evidence="2" id="KW-0472">Membrane</keyword>
<feature type="region of interest" description="Disordered" evidence="1">
    <location>
        <begin position="1"/>
        <end position="21"/>
    </location>
</feature>
<gene>
    <name evidence="4" type="ORF">VP06_11960</name>
</gene>
<feature type="transmembrane region" description="Helical" evidence="2">
    <location>
        <begin position="289"/>
        <end position="309"/>
    </location>
</feature>
<accession>A0A0J6SJX0</accession>
<dbReference type="PANTHER" id="PTHR22576">
    <property type="entry name" value="MUCOSA ASSOCIATED LYMPHOID TISSUE LYMPHOMA TRANSLOCATION PROTEIN 1/PARACASPASE"/>
    <property type="match status" value="1"/>
</dbReference>
<dbReference type="OrthoDB" id="9816009at2"/>
<dbReference type="Pfam" id="PF00656">
    <property type="entry name" value="Peptidase_C14"/>
    <property type="match status" value="1"/>
</dbReference>
<evidence type="ECO:0000313" key="4">
    <source>
        <dbReference type="EMBL" id="KMO35555.1"/>
    </source>
</evidence>
<keyword evidence="2" id="KW-1133">Transmembrane helix</keyword>